<evidence type="ECO:0008006" key="4">
    <source>
        <dbReference type="Google" id="ProtNLM"/>
    </source>
</evidence>
<gene>
    <name evidence="2" type="ORF">I5677_12075</name>
</gene>
<keyword evidence="3" id="KW-1185">Reference proteome</keyword>
<dbReference type="Gene3D" id="2.160.20.10">
    <property type="entry name" value="Single-stranded right-handed beta-helix, Pectin lyase-like"/>
    <property type="match status" value="1"/>
</dbReference>
<organism evidence="2 3">
    <name type="scientific">Mobilitalea sibirica</name>
    <dbReference type="NCBI Taxonomy" id="1462919"/>
    <lineage>
        <taxon>Bacteria</taxon>
        <taxon>Bacillati</taxon>
        <taxon>Bacillota</taxon>
        <taxon>Clostridia</taxon>
        <taxon>Lachnospirales</taxon>
        <taxon>Lachnospiraceae</taxon>
        <taxon>Mobilitalea</taxon>
    </lineage>
</organism>
<dbReference type="InterPro" id="IPR012334">
    <property type="entry name" value="Pectin_lyas_fold"/>
</dbReference>
<accession>A0A8J7HAU6</accession>
<feature type="compositionally biased region" description="Basic and acidic residues" evidence="1">
    <location>
        <begin position="26"/>
        <end position="46"/>
    </location>
</feature>
<evidence type="ECO:0000313" key="3">
    <source>
        <dbReference type="Proteomes" id="UP000623269"/>
    </source>
</evidence>
<dbReference type="InterPro" id="IPR021793">
    <property type="entry name" value="Oprl"/>
</dbReference>
<dbReference type="AlphaFoldDB" id="A0A8J7HAU6"/>
<evidence type="ECO:0000313" key="2">
    <source>
        <dbReference type="EMBL" id="MBH1941630.1"/>
    </source>
</evidence>
<dbReference type="RefSeq" id="WP_197661878.1">
    <property type="nucleotide sequence ID" value="NZ_JAEAGR010000013.1"/>
</dbReference>
<proteinExistence type="predicted"/>
<sequence length="687" mass="75215">MAILLDPNDSLNKGYPKINAAIEQAERAENKSNEAIETANEAKSKADQANQKSDSTQEQLNQIVIQGDSSVEAAQARVDADGYAYGTLKERLDTENNKVKSKLDGIAINVKDFGVVGGGIVDDTQKFLECIAAMPEGKKLIFPQDTYLIDDVNITKSINIDFNGSTILCSGSNGITLSGTLKSTHAVTSDYVEATSKNSLLLDSVAGIEVGDLINVISTELYDTSRAYYYKGGNAIITKINGNTVYFDLVFPFDMTAASITVKIYSPITTKIENAGEIKGQQLLSTSVSGLTIKYGKNIEVSNVKTDNFQNNIVVERCVHTTLNLPITGHAKNTTSDAWDGYGILINSCTDININNAQTNSGQHGITWGGWEVNFGIHINGGVYKSEVWSLGIGGHENAYDIIINNCKAYGFNVTNNTTMRNFTNLVGEISTHESRIALSESGRYANYLFENCDFGKKQILLVDNYQVVCPTRKYVGSIVFQDCKNFYLKTEVNSLSSGVKIAEIDKISFTRCKDFYHYISDIINTLKINDSESKVLANIIYQNAVGGITQKINNIIMDNFIIPKYYNSIFIANADNVFVKNLSYNTADGGNAQEVFKGIAYLYLENYNNNTAQRGLLLNTIGNLKIIGGDILLYDTLATALSATTRTEAKGAKIKGEFMDIMSATDSRKYKVQINSSGAQFITLIV</sequence>
<protein>
    <recommendedName>
        <fullName evidence="4">Pectate lyase-like protein</fullName>
    </recommendedName>
</protein>
<comment type="caution">
    <text evidence="2">The sequence shown here is derived from an EMBL/GenBank/DDBJ whole genome shotgun (WGS) entry which is preliminary data.</text>
</comment>
<dbReference type="SUPFAM" id="SSF51126">
    <property type="entry name" value="Pectin lyase-like"/>
    <property type="match status" value="1"/>
</dbReference>
<dbReference type="Pfam" id="PF11839">
    <property type="entry name" value="Alanine_zipper"/>
    <property type="match status" value="1"/>
</dbReference>
<feature type="compositionally biased region" description="Polar residues" evidence="1">
    <location>
        <begin position="47"/>
        <end position="58"/>
    </location>
</feature>
<feature type="region of interest" description="Disordered" evidence="1">
    <location>
        <begin position="26"/>
        <end position="58"/>
    </location>
</feature>
<evidence type="ECO:0000256" key="1">
    <source>
        <dbReference type="SAM" id="MobiDB-lite"/>
    </source>
</evidence>
<dbReference type="Proteomes" id="UP000623269">
    <property type="component" value="Unassembled WGS sequence"/>
</dbReference>
<dbReference type="InterPro" id="IPR011050">
    <property type="entry name" value="Pectin_lyase_fold/virulence"/>
</dbReference>
<name>A0A8J7HAU6_9FIRM</name>
<dbReference type="EMBL" id="JAEAGR010000013">
    <property type="protein sequence ID" value="MBH1941630.1"/>
    <property type="molecule type" value="Genomic_DNA"/>
</dbReference>
<reference evidence="2" key="1">
    <citation type="submission" date="2020-12" db="EMBL/GenBank/DDBJ databases">
        <title>M. sibirica DSM 26468T genome.</title>
        <authorList>
            <person name="Thieme N."/>
            <person name="Rettenmaier R."/>
            <person name="Zverlov V."/>
            <person name="Liebl W."/>
        </authorList>
    </citation>
    <scope>NUCLEOTIDE SEQUENCE</scope>
    <source>
        <strain evidence="2">DSM 26468</strain>
    </source>
</reference>